<gene>
    <name evidence="2" type="ORF">UU70_C0026G0001</name>
</gene>
<dbReference type="AlphaFoldDB" id="A0A0G0ZJ01"/>
<dbReference type="PANTHER" id="PTHR33734:SF22">
    <property type="entry name" value="MEMBRANE-BOUND LYTIC MUREIN TRANSGLYCOSYLASE D"/>
    <property type="match status" value="1"/>
</dbReference>
<dbReference type="InterPro" id="IPR036779">
    <property type="entry name" value="LysM_dom_sf"/>
</dbReference>
<feature type="domain" description="LysM" evidence="1">
    <location>
        <begin position="51"/>
        <end position="95"/>
    </location>
</feature>
<organism evidence="2 3">
    <name type="scientific">Candidatus Yanofskybacteria bacterium GW2011_GWA1_41_6</name>
    <dbReference type="NCBI Taxonomy" id="1619020"/>
    <lineage>
        <taxon>Bacteria</taxon>
        <taxon>Candidatus Yanofskyibacteriota</taxon>
    </lineage>
</organism>
<dbReference type="Gene3D" id="3.10.350.10">
    <property type="entry name" value="LysM domain"/>
    <property type="match status" value="1"/>
</dbReference>
<proteinExistence type="predicted"/>
<dbReference type="CDD" id="cd00118">
    <property type="entry name" value="LysM"/>
    <property type="match status" value="1"/>
</dbReference>
<dbReference type="Proteomes" id="UP000034380">
    <property type="component" value="Unassembled WGS sequence"/>
</dbReference>
<comment type="caution">
    <text evidence="2">The sequence shown here is derived from an EMBL/GenBank/DDBJ whole genome shotgun (WGS) entry which is preliminary data.</text>
</comment>
<dbReference type="Pfam" id="PF01476">
    <property type="entry name" value="LysM"/>
    <property type="match status" value="1"/>
</dbReference>
<feature type="non-terminal residue" evidence="2">
    <location>
        <position position="1"/>
    </location>
</feature>
<dbReference type="GO" id="GO:0008932">
    <property type="term" value="F:lytic endotransglycosylase activity"/>
    <property type="evidence" value="ECO:0007669"/>
    <property type="project" value="TreeGrafter"/>
</dbReference>
<evidence type="ECO:0000259" key="1">
    <source>
        <dbReference type="PROSITE" id="PS51782"/>
    </source>
</evidence>
<dbReference type="EMBL" id="LCBQ01000026">
    <property type="protein sequence ID" value="KKS12983.1"/>
    <property type="molecule type" value="Genomic_DNA"/>
</dbReference>
<keyword evidence="2" id="KW-0449">Lipoprotein</keyword>
<dbReference type="SMART" id="SM00257">
    <property type="entry name" value="LysM"/>
    <property type="match status" value="1"/>
</dbReference>
<accession>A0A0G0ZJ01</accession>
<reference evidence="2 3" key="1">
    <citation type="journal article" date="2015" name="Nature">
        <title>rRNA introns, odd ribosomes, and small enigmatic genomes across a large radiation of phyla.</title>
        <authorList>
            <person name="Brown C.T."/>
            <person name="Hug L.A."/>
            <person name="Thomas B.C."/>
            <person name="Sharon I."/>
            <person name="Castelle C.J."/>
            <person name="Singh A."/>
            <person name="Wilkins M.J."/>
            <person name="Williams K.H."/>
            <person name="Banfield J.F."/>
        </authorList>
    </citation>
    <scope>NUCLEOTIDE SEQUENCE [LARGE SCALE GENOMIC DNA]</scope>
</reference>
<protein>
    <submittedName>
        <fullName evidence="2">Lipoprotein</fullName>
    </submittedName>
</protein>
<evidence type="ECO:0000313" key="2">
    <source>
        <dbReference type="EMBL" id="KKS12983.1"/>
    </source>
</evidence>
<dbReference type="PROSITE" id="PS51782">
    <property type="entry name" value="LYSM"/>
    <property type="match status" value="1"/>
</dbReference>
<sequence>PVLEAPSTANTRQSPMSDANLGITERKSLVATRNPQGFVSDGIGGPDDQIFVYEVQWGDTAQSIANSYGITVNTLLWANDLSNPNRIKVGSRLVILPVTGFTYDIKKGDTIDKIVKKYGKI</sequence>
<dbReference type="InterPro" id="IPR018392">
    <property type="entry name" value="LysM"/>
</dbReference>
<dbReference type="PANTHER" id="PTHR33734">
    <property type="entry name" value="LYSM DOMAIN-CONTAINING GPI-ANCHORED PROTEIN 2"/>
    <property type="match status" value="1"/>
</dbReference>
<dbReference type="SUPFAM" id="SSF54106">
    <property type="entry name" value="LysM domain"/>
    <property type="match status" value="1"/>
</dbReference>
<name>A0A0G0ZJ01_9BACT</name>
<evidence type="ECO:0000313" key="3">
    <source>
        <dbReference type="Proteomes" id="UP000034380"/>
    </source>
</evidence>